<dbReference type="EC" id="2.7.1.-" evidence="12"/>
<dbReference type="InterPro" id="IPR022672">
    <property type="entry name" value="Hexokinase_N"/>
</dbReference>
<evidence type="ECO:0000256" key="12">
    <source>
        <dbReference type="RuleBase" id="RU362007"/>
    </source>
</evidence>
<keyword evidence="13" id="KW-0472">Membrane</keyword>
<dbReference type="GO" id="GO:0006096">
    <property type="term" value="P:glycolytic process"/>
    <property type="evidence" value="ECO:0007669"/>
    <property type="project" value="UniProtKB-KW"/>
</dbReference>
<evidence type="ECO:0000256" key="11">
    <source>
        <dbReference type="ARBA" id="ARBA00048160"/>
    </source>
</evidence>
<dbReference type="EMBL" id="JADGJQ010000091">
    <property type="protein sequence ID" value="KAJ3170885.1"/>
    <property type="molecule type" value="Genomic_DNA"/>
</dbReference>
<evidence type="ECO:0000256" key="1">
    <source>
        <dbReference type="ARBA" id="ARBA00004888"/>
    </source>
</evidence>
<evidence type="ECO:0000313" key="17">
    <source>
        <dbReference type="Proteomes" id="UP001212152"/>
    </source>
</evidence>
<evidence type="ECO:0000313" key="16">
    <source>
        <dbReference type="EMBL" id="KAJ3170885.1"/>
    </source>
</evidence>
<gene>
    <name evidence="16" type="primary">HXK1_2</name>
    <name evidence="16" type="ORF">HDU87_008651</name>
</gene>
<dbReference type="GO" id="GO:0001678">
    <property type="term" value="P:intracellular glucose homeostasis"/>
    <property type="evidence" value="ECO:0007669"/>
    <property type="project" value="InterPro"/>
</dbReference>
<dbReference type="SUPFAM" id="SSF53067">
    <property type="entry name" value="Actin-like ATPase domain"/>
    <property type="match status" value="2"/>
</dbReference>
<dbReference type="GO" id="GO:0005524">
    <property type="term" value="F:ATP binding"/>
    <property type="evidence" value="ECO:0007669"/>
    <property type="project" value="UniProtKB-UniRule"/>
</dbReference>
<keyword evidence="5 12" id="KW-0547">Nucleotide-binding</keyword>
<dbReference type="GO" id="GO:0008865">
    <property type="term" value="F:fructokinase activity"/>
    <property type="evidence" value="ECO:0007669"/>
    <property type="project" value="TreeGrafter"/>
</dbReference>
<dbReference type="GO" id="GO:0004340">
    <property type="term" value="F:glucokinase activity"/>
    <property type="evidence" value="ECO:0007669"/>
    <property type="project" value="TreeGrafter"/>
</dbReference>
<dbReference type="Gene3D" id="3.40.367.20">
    <property type="match status" value="1"/>
</dbReference>
<accession>A0AAD5XP48</accession>
<evidence type="ECO:0000256" key="6">
    <source>
        <dbReference type="ARBA" id="ARBA00022777"/>
    </source>
</evidence>
<dbReference type="CDD" id="cd24018">
    <property type="entry name" value="ASKHA_NBD_HK_fungi"/>
    <property type="match status" value="1"/>
</dbReference>
<keyword evidence="6 12" id="KW-0418">Kinase</keyword>
<evidence type="ECO:0000256" key="5">
    <source>
        <dbReference type="ARBA" id="ARBA00022741"/>
    </source>
</evidence>
<keyword evidence="13" id="KW-0812">Transmembrane</keyword>
<dbReference type="PANTHER" id="PTHR19443:SF16">
    <property type="entry name" value="HEXOKINASE TYPE 1-RELATED"/>
    <property type="match status" value="1"/>
</dbReference>
<proteinExistence type="inferred from homology"/>
<dbReference type="PRINTS" id="PR00475">
    <property type="entry name" value="HEXOKINASE"/>
</dbReference>
<comment type="catalytic activity">
    <reaction evidence="9">
        <text>a D-hexose + ATP = a D-hexose 6-phosphate + ADP + H(+)</text>
        <dbReference type="Rhea" id="RHEA:22740"/>
        <dbReference type="ChEBI" id="CHEBI:4194"/>
        <dbReference type="ChEBI" id="CHEBI:15378"/>
        <dbReference type="ChEBI" id="CHEBI:30616"/>
        <dbReference type="ChEBI" id="CHEBI:229467"/>
        <dbReference type="ChEBI" id="CHEBI:456216"/>
        <dbReference type="EC" id="2.7.1.1"/>
    </reaction>
    <physiologicalReaction direction="left-to-right" evidence="9">
        <dbReference type="Rhea" id="RHEA:22741"/>
    </physiologicalReaction>
</comment>
<evidence type="ECO:0000256" key="4">
    <source>
        <dbReference type="ARBA" id="ARBA00022679"/>
    </source>
</evidence>
<dbReference type="Gene3D" id="3.30.420.40">
    <property type="match status" value="1"/>
</dbReference>
<keyword evidence="17" id="KW-1185">Reference proteome</keyword>
<dbReference type="FunFam" id="3.30.420.40:FF:000805">
    <property type="entry name" value="Hexokinase-2"/>
    <property type="match status" value="1"/>
</dbReference>
<evidence type="ECO:0000259" key="15">
    <source>
        <dbReference type="Pfam" id="PF03727"/>
    </source>
</evidence>
<comment type="similarity">
    <text evidence="3 12">Belongs to the hexokinase family.</text>
</comment>
<comment type="caution">
    <text evidence="16">The sequence shown here is derived from an EMBL/GenBank/DDBJ whole genome shotgun (WGS) entry which is preliminary data.</text>
</comment>
<evidence type="ECO:0000256" key="3">
    <source>
        <dbReference type="ARBA" id="ARBA00009225"/>
    </source>
</evidence>
<evidence type="ECO:0000256" key="10">
    <source>
        <dbReference type="ARBA" id="ARBA00047905"/>
    </source>
</evidence>
<dbReference type="InterPro" id="IPR043129">
    <property type="entry name" value="ATPase_NBD"/>
</dbReference>
<dbReference type="GO" id="GO:0005536">
    <property type="term" value="F:D-glucose binding"/>
    <property type="evidence" value="ECO:0007669"/>
    <property type="project" value="InterPro"/>
</dbReference>
<feature type="domain" description="Hexokinase C-terminal" evidence="15">
    <location>
        <begin position="310"/>
        <end position="543"/>
    </location>
</feature>
<dbReference type="FunFam" id="3.40.367.20:FF:000005">
    <property type="entry name" value="Phosphotransferase"/>
    <property type="match status" value="1"/>
</dbReference>
<dbReference type="AlphaFoldDB" id="A0AAD5XP48"/>
<protein>
    <recommendedName>
        <fullName evidence="12">Phosphotransferase</fullName>
        <ecNumber evidence="12">2.7.1.-</ecNumber>
    </recommendedName>
</protein>
<comment type="catalytic activity">
    <reaction evidence="11">
        <text>D-glucose + ATP = D-glucose 6-phosphate + ADP + H(+)</text>
        <dbReference type="Rhea" id="RHEA:17825"/>
        <dbReference type="ChEBI" id="CHEBI:4167"/>
        <dbReference type="ChEBI" id="CHEBI:15378"/>
        <dbReference type="ChEBI" id="CHEBI:30616"/>
        <dbReference type="ChEBI" id="CHEBI:61548"/>
        <dbReference type="ChEBI" id="CHEBI:456216"/>
        <dbReference type="EC" id="2.7.1.1"/>
    </reaction>
    <physiologicalReaction direction="left-to-right" evidence="11">
        <dbReference type="Rhea" id="RHEA:17826"/>
    </physiologicalReaction>
</comment>
<evidence type="ECO:0000256" key="7">
    <source>
        <dbReference type="ARBA" id="ARBA00022840"/>
    </source>
</evidence>
<evidence type="ECO:0000256" key="8">
    <source>
        <dbReference type="ARBA" id="ARBA00023152"/>
    </source>
</evidence>
<feature type="transmembrane region" description="Helical" evidence="13">
    <location>
        <begin position="12"/>
        <end position="29"/>
    </location>
</feature>
<reference evidence="16" key="1">
    <citation type="submission" date="2020-05" db="EMBL/GenBank/DDBJ databases">
        <title>Phylogenomic resolution of chytrid fungi.</title>
        <authorList>
            <person name="Stajich J.E."/>
            <person name="Amses K."/>
            <person name="Simmons R."/>
            <person name="Seto K."/>
            <person name="Myers J."/>
            <person name="Bonds A."/>
            <person name="Quandt C.A."/>
            <person name="Barry K."/>
            <person name="Liu P."/>
            <person name="Grigoriev I."/>
            <person name="Longcore J.E."/>
            <person name="James T.Y."/>
        </authorList>
    </citation>
    <scope>NUCLEOTIDE SEQUENCE</scope>
    <source>
        <strain evidence="16">JEL0379</strain>
    </source>
</reference>
<evidence type="ECO:0000256" key="9">
    <source>
        <dbReference type="ARBA" id="ARBA00044613"/>
    </source>
</evidence>
<evidence type="ECO:0000259" key="14">
    <source>
        <dbReference type="Pfam" id="PF00349"/>
    </source>
</evidence>
<dbReference type="Pfam" id="PF00349">
    <property type="entry name" value="Hexokinase_1"/>
    <property type="match status" value="1"/>
</dbReference>
<keyword evidence="4 12" id="KW-0808">Transferase</keyword>
<comment type="catalytic activity">
    <reaction evidence="10">
        <text>D-fructose + ATP = D-fructose 6-phosphate + ADP + H(+)</text>
        <dbReference type="Rhea" id="RHEA:16125"/>
        <dbReference type="ChEBI" id="CHEBI:15378"/>
        <dbReference type="ChEBI" id="CHEBI:30616"/>
        <dbReference type="ChEBI" id="CHEBI:37721"/>
        <dbReference type="ChEBI" id="CHEBI:61527"/>
        <dbReference type="ChEBI" id="CHEBI:456216"/>
        <dbReference type="EC" id="2.7.1.1"/>
    </reaction>
    <physiologicalReaction direction="left-to-right" evidence="10">
        <dbReference type="Rhea" id="RHEA:16126"/>
    </physiologicalReaction>
</comment>
<evidence type="ECO:0000256" key="2">
    <source>
        <dbReference type="ARBA" id="ARBA00005028"/>
    </source>
</evidence>
<dbReference type="GO" id="GO:0005739">
    <property type="term" value="C:mitochondrion"/>
    <property type="evidence" value="ECO:0007669"/>
    <property type="project" value="TreeGrafter"/>
</dbReference>
<keyword evidence="7 12" id="KW-0067">ATP-binding</keyword>
<feature type="domain" description="Hexokinase N-terminal" evidence="14">
    <location>
        <begin position="113"/>
        <end position="303"/>
    </location>
</feature>
<dbReference type="GO" id="GO:0005829">
    <property type="term" value="C:cytosol"/>
    <property type="evidence" value="ECO:0007669"/>
    <property type="project" value="TreeGrafter"/>
</dbReference>
<dbReference type="InterPro" id="IPR001312">
    <property type="entry name" value="Hexokinase"/>
</dbReference>
<evidence type="ECO:0000256" key="13">
    <source>
        <dbReference type="SAM" id="Phobius"/>
    </source>
</evidence>
<name>A0AAD5XP48_9FUNG</name>
<comment type="pathway">
    <text evidence="1">Carbohydrate degradation; glycolysis; D-glyceraldehyde 3-phosphate and glycerone phosphate from D-glucose: step 1/4.</text>
</comment>
<comment type="pathway">
    <text evidence="2">Carbohydrate metabolism; hexose metabolism.</text>
</comment>
<dbReference type="PANTHER" id="PTHR19443">
    <property type="entry name" value="HEXOKINASE"/>
    <property type="match status" value="1"/>
</dbReference>
<dbReference type="Pfam" id="PF03727">
    <property type="entry name" value="Hexokinase_2"/>
    <property type="match status" value="1"/>
</dbReference>
<dbReference type="Proteomes" id="UP001212152">
    <property type="component" value="Unassembled WGS sequence"/>
</dbReference>
<keyword evidence="13" id="KW-1133">Transmembrane helix</keyword>
<organism evidence="16 17">
    <name type="scientific">Geranomyces variabilis</name>
    <dbReference type="NCBI Taxonomy" id="109894"/>
    <lineage>
        <taxon>Eukaryota</taxon>
        <taxon>Fungi</taxon>
        <taxon>Fungi incertae sedis</taxon>
        <taxon>Chytridiomycota</taxon>
        <taxon>Chytridiomycota incertae sedis</taxon>
        <taxon>Chytridiomycetes</taxon>
        <taxon>Spizellomycetales</taxon>
        <taxon>Powellomycetaceae</taxon>
        <taxon>Geranomyces</taxon>
    </lineage>
</organism>
<keyword evidence="8 12" id="KW-0324">Glycolysis</keyword>
<dbReference type="PROSITE" id="PS51748">
    <property type="entry name" value="HEXOKINASE_2"/>
    <property type="match status" value="1"/>
</dbReference>
<dbReference type="InterPro" id="IPR022673">
    <property type="entry name" value="Hexokinase_C"/>
</dbReference>
<sequence>MPAPPLDTPLFFFGLTTGVALTAASVFLINNFTASRAQRALAAAVADAVLAQQQLEHQGGELASPSSKLSPYLAAVVPTAGAGAPTPNGDLPALRRQSWSVPSFVAADGTLPKLEMEFTVSSKKLQKMVRHMVNEMRKGLEADGHMLKMIPSYVVTRPQGDEVGQYLALDLGGSNFRVCMIELRGQGQTAIRQAKHVVSDELKTGSGEQLFDFFATCIGDFLKSLGMDTREKRSLGFTFSFPVSQNAINHGELMQWNKGFSASGVLHKDVVVLLNKALTKANINIHVTALVNDTVGTLVSHAYRDPQTYVGVILGTGTNAAYVERMSAIPKWTGDKNIAEMVINTEWGAYDEESILPITSYDNALDRASSNPRLQIFEKMISGMYLGEIVRYVLIDLISTGELFRGNSTPKIQTPYAFDTAYMSRIERDHSLELSDTKAVLENLLDVHNTTVQDRRIVKHVCELIGIRAARLSAAGVAAIVTKMKRLDACTVAIDGSVFEHYPHFANRMRDALRELLGIMAENIVLEQARDGSGQGAALIAALHTK</sequence>
<dbReference type="GO" id="GO:0006006">
    <property type="term" value="P:glucose metabolic process"/>
    <property type="evidence" value="ECO:0007669"/>
    <property type="project" value="UniProtKB-ARBA"/>
</dbReference>